<feature type="region of interest" description="Disordered" evidence="1">
    <location>
        <begin position="1"/>
        <end position="48"/>
    </location>
</feature>
<keyword evidence="2" id="KW-1185">Reference proteome</keyword>
<organism evidence="2 3">
    <name type="scientific">Panagrolaimus superbus</name>
    <dbReference type="NCBI Taxonomy" id="310955"/>
    <lineage>
        <taxon>Eukaryota</taxon>
        <taxon>Metazoa</taxon>
        <taxon>Ecdysozoa</taxon>
        <taxon>Nematoda</taxon>
        <taxon>Chromadorea</taxon>
        <taxon>Rhabditida</taxon>
        <taxon>Tylenchina</taxon>
        <taxon>Panagrolaimomorpha</taxon>
        <taxon>Panagrolaimoidea</taxon>
        <taxon>Panagrolaimidae</taxon>
        <taxon>Panagrolaimus</taxon>
    </lineage>
</organism>
<proteinExistence type="predicted"/>
<reference evidence="3" key="1">
    <citation type="submission" date="2022-11" db="UniProtKB">
        <authorList>
            <consortium name="WormBaseParasite"/>
        </authorList>
    </citation>
    <scope>IDENTIFICATION</scope>
</reference>
<dbReference type="AlphaFoldDB" id="A0A914YJ04"/>
<feature type="compositionally biased region" description="Low complexity" evidence="1">
    <location>
        <begin position="27"/>
        <end position="39"/>
    </location>
</feature>
<evidence type="ECO:0000313" key="2">
    <source>
        <dbReference type="Proteomes" id="UP000887577"/>
    </source>
</evidence>
<evidence type="ECO:0000256" key="1">
    <source>
        <dbReference type="SAM" id="MobiDB-lite"/>
    </source>
</evidence>
<dbReference type="Proteomes" id="UP000887577">
    <property type="component" value="Unplaced"/>
</dbReference>
<name>A0A914YJ04_9BILA</name>
<accession>A0A914YJ04</accession>
<sequence>MTSPSNGGSGISTQQSNGTTPSAWDPSTTSSTSLNGSTTNIQPPFNWLSTNPNYFANSSFGSTNSYNPTDLS</sequence>
<evidence type="ECO:0000313" key="3">
    <source>
        <dbReference type="WBParaSite" id="PSU_v2.g20315.t1"/>
    </source>
</evidence>
<dbReference type="WBParaSite" id="PSU_v2.g20315.t1">
    <property type="protein sequence ID" value="PSU_v2.g20315.t1"/>
    <property type="gene ID" value="PSU_v2.g20315"/>
</dbReference>
<feature type="compositionally biased region" description="Polar residues" evidence="1">
    <location>
        <begin position="1"/>
        <end position="26"/>
    </location>
</feature>
<protein>
    <submittedName>
        <fullName evidence="3">Uncharacterized protein</fullName>
    </submittedName>
</protein>